<dbReference type="PANTHER" id="PTHR13887">
    <property type="entry name" value="GLUTATHIONE S-TRANSFERASE KAPPA"/>
    <property type="match status" value="1"/>
</dbReference>
<dbReference type="Pfam" id="PF01323">
    <property type="entry name" value="DSBA"/>
    <property type="match status" value="1"/>
</dbReference>
<evidence type="ECO:0000259" key="1">
    <source>
        <dbReference type="Pfam" id="PF01323"/>
    </source>
</evidence>
<gene>
    <name evidence="2" type="ORF">CPEL01642_LOCUS12863</name>
</gene>
<evidence type="ECO:0000313" key="2">
    <source>
        <dbReference type="EMBL" id="CAD8609485.1"/>
    </source>
</evidence>
<dbReference type="Gene3D" id="3.40.30.10">
    <property type="entry name" value="Glutaredoxin"/>
    <property type="match status" value="1"/>
</dbReference>
<sequence>MQLASAQLGMDFSVSWKPFFLDERLPGGEGKPKMDHYQAKFGPERVQQMLPRMVQTFADEGIPGYSLDGRIGNTLDSHRLLEYALIKGGAQKQDQLVEVLFDRYFLRGQPLSSKEVLLEAAAAADLEGAEALLSGGELSDDVWSKVESAHDEGVSGVPHFRIDGGGRGKEVSGGQVPEVFMEIFTSLSRTAPGAPSA</sequence>
<accession>A0A7S0Q3V7</accession>
<reference evidence="2" key="1">
    <citation type="submission" date="2021-01" db="EMBL/GenBank/DDBJ databases">
        <authorList>
            <person name="Corre E."/>
            <person name="Pelletier E."/>
            <person name="Niang G."/>
            <person name="Scheremetjew M."/>
            <person name="Finn R."/>
            <person name="Kale V."/>
            <person name="Holt S."/>
            <person name="Cochrane G."/>
            <person name="Meng A."/>
            <person name="Brown T."/>
            <person name="Cohen L."/>
        </authorList>
    </citation>
    <scope>NUCLEOTIDE SEQUENCE</scope>
    <source>
        <strain evidence="2">PLY182g</strain>
    </source>
</reference>
<organism evidence="2">
    <name type="scientific">Coccolithus braarudii</name>
    <dbReference type="NCBI Taxonomy" id="221442"/>
    <lineage>
        <taxon>Eukaryota</taxon>
        <taxon>Haptista</taxon>
        <taxon>Haptophyta</taxon>
        <taxon>Prymnesiophyceae</taxon>
        <taxon>Coccolithales</taxon>
        <taxon>Coccolithaceae</taxon>
        <taxon>Coccolithus</taxon>
    </lineage>
</organism>
<dbReference type="InterPro" id="IPR036249">
    <property type="entry name" value="Thioredoxin-like_sf"/>
</dbReference>
<dbReference type="GO" id="GO:0016491">
    <property type="term" value="F:oxidoreductase activity"/>
    <property type="evidence" value="ECO:0007669"/>
    <property type="project" value="InterPro"/>
</dbReference>
<feature type="domain" description="DSBA-like thioredoxin" evidence="1">
    <location>
        <begin position="10"/>
        <end position="180"/>
    </location>
</feature>
<proteinExistence type="predicted"/>
<protein>
    <recommendedName>
        <fullName evidence="1">DSBA-like thioredoxin domain-containing protein</fullName>
    </recommendedName>
</protein>
<dbReference type="InterPro" id="IPR001853">
    <property type="entry name" value="DSBA-like_thioredoxin_dom"/>
</dbReference>
<dbReference type="EMBL" id="HBEY01027205">
    <property type="protein sequence ID" value="CAD8609485.1"/>
    <property type="molecule type" value="Transcribed_RNA"/>
</dbReference>
<dbReference type="SUPFAM" id="SSF52833">
    <property type="entry name" value="Thioredoxin-like"/>
    <property type="match status" value="1"/>
</dbReference>
<dbReference type="AlphaFoldDB" id="A0A7S0Q3V7"/>
<name>A0A7S0Q3V7_9EUKA</name>
<dbReference type="PANTHER" id="PTHR13887:SF41">
    <property type="entry name" value="THIOREDOXIN SUPERFAMILY PROTEIN"/>
    <property type="match status" value="1"/>
</dbReference>